<dbReference type="EMBL" id="JAKKPZ010000444">
    <property type="protein sequence ID" value="KAI1695079.1"/>
    <property type="molecule type" value="Genomic_DNA"/>
</dbReference>
<dbReference type="Gene3D" id="2.80.10.50">
    <property type="match status" value="1"/>
</dbReference>
<gene>
    <name evidence="1" type="ORF">DdX_19779</name>
</gene>
<accession>A0AAD4QWZ3</accession>
<name>A0AAD4QWZ3_9BILA</name>
<protein>
    <submittedName>
        <fullName evidence="1">FRG1-like domain-containing protein</fullName>
    </submittedName>
</protein>
<keyword evidence="2" id="KW-1185">Reference proteome</keyword>
<sequence length="636" mass="71683">MIVPSGLPVKNSFKGLQWLRRPLKFSATMPVICGGSQCSWTDKRKHFSSGKKQRVINYAVIKPIGDPRILVQTWFQRKRRVMLPSWGITFFLVFLSASIGTRSADICTARWERILTRQNDGDTELKTSFSRNKGIIALKQWMETQGVSKSHTKQVTTGSSDEVTTKGSVGFTIFGVELQSELQYKHNWFINEMDSSTTTDMSQSQKGGSDTLSEYTTITDNVSIPSRRTYAVEQGMIRCDGNKAVIHTDILRVFDVNELKGDFVYIRSLANQKIVSVADEGRRPLVASRETAQDWELFRMHYVPSRIGQFYFVSGCDGCEPYEQAPRDYGCVWLESVVQSFFLTFAPANVISPISANSKIVDLTHRQLENKEYECHHVFTLQSKGNGKYLCVDDENRLVARCLPHQTNKLAYFAKRNCSGHACHLIMVYNYDVTKHNGNSWLFGDNVRYLANDMAYGGVIVAENALIPNGFLDGLKRTLKYWKKPAPSLQFSIHHEKILYDEQRHYQSLRSIGTDSYVSNENAAIAPLKANRKNVEREELYLVFHNGDGTISLKSKANGKFVCAICGGSLSARSDAIGNQEKFRTENHGEFITLPVIALKANANGKYVSAGRNNDATLVANQNGVGKWEKFYFSDV</sequence>
<evidence type="ECO:0000313" key="1">
    <source>
        <dbReference type="EMBL" id="KAI1695079.1"/>
    </source>
</evidence>
<dbReference type="SUPFAM" id="SSF50405">
    <property type="entry name" value="Actin-crosslinking proteins"/>
    <property type="match status" value="1"/>
</dbReference>
<dbReference type="CDD" id="cd00257">
    <property type="entry name" value="beta-trefoil_FSCN-like"/>
    <property type="match status" value="2"/>
</dbReference>
<organism evidence="1 2">
    <name type="scientific">Ditylenchus destructor</name>
    <dbReference type="NCBI Taxonomy" id="166010"/>
    <lineage>
        <taxon>Eukaryota</taxon>
        <taxon>Metazoa</taxon>
        <taxon>Ecdysozoa</taxon>
        <taxon>Nematoda</taxon>
        <taxon>Chromadorea</taxon>
        <taxon>Rhabditida</taxon>
        <taxon>Tylenchina</taxon>
        <taxon>Tylenchomorpha</taxon>
        <taxon>Sphaerularioidea</taxon>
        <taxon>Anguinidae</taxon>
        <taxon>Anguininae</taxon>
        <taxon>Ditylenchus</taxon>
    </lineage>
</organism>
<dbReference type="AlphaFoldDB" id="A0AAD4QWZ3"/>
<comment type="caution">
    <text evidence="1">The sequence shown here is derived from an EMBL/GenBank/DDBJ whole genome shotgun (WGS) entry which is preliminary data.</text>
</comment>
<evidence type="ECO:0000313" key="2">
    <source>
        <dbReference type="Proteomes" id="UP001201812"/>
    </source>
</evidence>
<dbReference type="Proteomes" id="UP001201812">
    <property type="component" value="Unassembled WGS sequence"/>
</dbReference>
<proteinExistence type="predicted"/>
<reference evidence="1" key="1">
    <citation type="submission" date="2022-01" db="EMBL/GenBank/DDBJ databases">
        <title>Genome Sequence Resource for Two Populations of Ditylenchus destructor, the Migratory Endoparasitic Phytonematode.</title>
        <authorList>
            <person name="Zhang H."/>
            <person name="Lin R."/>
            <person name="Xie B."/>
        </authorList>
    </citation>
    <scope>NUCLEOTIDE SEQUENCE</scope>
    <source>
        <strain evidence="1">BazhouSP</strain>
    </source>
</reference>
<dbReference type="InterPro" id="IPR008999">
    <property type="entry name" value="Actin-crosslinking"/>
</dbReference>